<reference evidence="7" key="1">
    <citation type="submission" date="2023-03" db="EMBL/GenBank/DDBJ databases">
        <title>Actinorhabdospora filicis NBRC 111898.</title>
        <authorList>
            <person name="Ichikawa N."/>
            <person name="Sato H."/>
            <person name="Tonouchi N."/>
        </authorList>
    </citation>
    <scope>NUCLEOTIDE SEQUENCE</scope>
    <source>
        <strain evidence="7">NBRC 111898</strain>
    </source>
</reference>
<evidence type="ECO:0000256" key="1">
    <source>
        <dbReference type="ARBA" id="ARBA00005820"/>
    </source>
</evidence>
<dbReference type="SUPFAM" id="SSF52540">
    <property type="entry name" value="P-loop containing nucleoside triphosphate hydrolases"/>
    <property type="match status" value="1"/>
</dbReference>
<dbReference type="PANTHER" id="PTHR35807:SF1">
    <property type="entry name" value="TRANSCRIPTIONAL REGULATOR REDD"/>
    <property type="match status" value="1"/>
</dbReference>
<dbReference type="InterPro" id="IPR001867">
    <property type="entry name" value="OmpR/PhoB-type_DNA-bd"/>
</dbReference>
<dbReference type="GO" id="GO:0043531">
    <property type="term" value="F:ADP binding"/>
    <property type="evidence" value="ECO:0007669"/>
    <property type="project" value="InterPro"/>
</dbReference>
<dbReference type="InterPro" id="IPR011990">
    <property type="entry name" value="TPR-like_helical_dom_sf"/>
</dbReference>
<gene>
    <name evidence="7" type="ORF">Afil01_63390</name>
</gene>
<evidence type="ECO:0000256" key="3">
    <source>
        <dbReference type="ARBA" id="ARBA00023125"/>
    </source>
</evidence>
<feature type="DNA-binding region" description="OmpR/PhoB-type" evidence="5">
    <location>
        <begin position="1"/>
        <end position="90"/>
    </location>
</feature>
<keyword evidence="4" id="KW-0804">Transcription</keyword>
<dbReference type="AlphaFoldDB" id="A0A9W6W6G8"/>
<evidence type="ECO:0000256" key="4">
    <source>
        <dbReference type="ARBA" id="ARBA00023163"/>
    </source>
</evidence>
<dbReference type="InterPro" id="IPR019734">
    <property type="entry name" value="TPR_rpt"/>
</dbReference>
<dbReference type="Pfam" id="PF13424">
    <property type="entry name" value="TPR_12"/>
    <property type="match status" value="2"/>
</dbReference>
<dbReference type="PROSITE" id="PS51755">
    <property type="entry name" value="OMPR_PHOB"/>
    <property type="match status" value="1"/>
</dbReference>
<dbReference type="Gene3D" id="1.10.10.10">
    <property type="entry name" value="Winged helix-like DNA-binding domain superfamily/Winged helix DNA-binding domain"/>
    <property type="match status" value="1"/>
</dbReference>
<dbReference type="CDD" id="cd15831">
    <property type="entry name" value="BTAD"/>
    <property type="match status" value="1"/>
</dbReference>
<dbReference type="GO" id="GO:0006355">
    <property type="term" value="P:regulation of DNA-templated transcription"/>
    <property type="evidence" value="ECO:0007669"/>
    <property type="project" value="InterPro"/>
</dbReference>
<dbReference type="Gene3D" id="3.40.50.300">
    <property type="entry name" value="P-loop containing nucleotide triphosphate hydrolases"/>
    <property type="match status" value="1"/>
</dbReference>
<name>A0A9W6W6G8_9ACTN</name>
<evidence type="ECO:0000256" key="5">
    <source>
        <dbReference type="PROSITE-ProRule" id="PRU01091"/>
    </source>
</evidence>
<dbReference type="InterPro" id="IPR016032">
    <property type="entry name" value="Sig_transdc_resp-reg_C-effctor"/>
</dbReference>
<comment type="similarity">
    <text evidence="1">Belongs to the AfsR/DnrI/RedD regulatory family.</text>
</comment>
<dbReference type="InterPro" id="IPR036388">
    <property type="entry name" value="WH-like_DNA-bd_sf"/>
</dbReference>
<organism evidence="7 8">
    <name type="scientific">Actinorhabdospora filicis</name>
    <dbReference type="NCBI Taxonomy" id="1785913"/>
    <lineage>
        <taxon>Bacteria</taxon>
        <taxon>Bacillati</taxon>
        <taxon>Actinomycetota</taxon>
        <taxon>Actinomycetes</taxon>
        <taxon>Micromonosporales</taxon>
        <taxon>Micromonosporaceae</taxon>
        <taxon>Actinorhabdospora</taxon>
    </lineage>
</organism>
<dbReference type="EMBL" id="BSTX01000006">
    <property type="protein sequence ID" value="GLZ81532.1"/>
    <property type="molecule type" value="Genomic_DNA"/>
</dbReference>
<evidence type="ECO:0000259" key="6">
    <source>
        <dbReference type="PROSITE" id="PS51755"/>
    </source>
</evidence>
<dbReference type="Pfam" id="PF00486">
    <property type="entry name" value="Trans_reg_C"/>
    <property type="match status" value="1"/>
</dbReference>
<dbReference type="SUPFAM" id="SSF48452">
    <property type="entry name" value="TPR-like"/>
    <property type="match status" value="3"/>
</dbReference>
<dbReference type="SMART" id="SM01043">
    <property type="entry name" value="BTAD"/>
    <property type="match status" value="1"/>
</dbReference>
<keyword evidence="3 5" id="KW-0238">DNA-binding</keyword>
<dbReference type="InterPro" id="IPR005158">
    <property type="entry name" value="BTAD"/>
</dbReference>
<dbReference type="InterPro" id="IPR051677">
    <property type="entry name" value="AfsR-DnrI-RedD_regulator"/>
</dbReference>
<dbReference type="SMART" id="SM00862">
    <property type="entry name" value="Trans_reg_C"/>
    <property type="match status" value="1"/>
</dbReference>
<dbReference type="PANTHER" id="PTHR35807">
    <property type="entry name" value="TRANSCRIPTIONAL REGULATOR REDD-RELATED"/>
    <property type="match status" value="1"/>
</dbReference>
<dbReference type="InterPro" id="IPR027417">
    <property type="entry name" value="P-loop_NTPase"/>
</dbReference>
<evidence type="ECO:0000313" key="7">
    <source>
        <dbReference type="EMBL" id="GLZ81532.1"/>
    </source>
</evidence>
<evidence type="ECO:0000313" key="8">
    <source>
        <dbReference type="Proteomes" id="UP001165079"/>
    </source>
</evidence>
<sequence length="951" mass="102562">MEFRILGPVEVWRESTRVHLTGRKSRSLLAALLLTPGRAVTEDRLIRLTWGEDAPVTAPRLLQQQISALRGLLGDAEIIARDAAGYTFRGAPDSVDLHVFDRHCADARSALGIGDADKAAELLGAALALWRGPALSGAGDELVAAAGPGLDERRLAALRDRVEADLARGRHDELIAELPALVGDHPYDERLRRHLMTALDRAGRRGEAIAAYHEVRELLSAELGVDPGAELQAAYRELIDQPHAAPRASVPRQLPPASIPFVGRDEALAGLDAILSDGTGLATIVGTGGVGKTTLAVHWGRSRASAFPDGQLYLDLRGFGEAEPMTPATALELLLLSLGTPARDIPQDADARAAAYRSLIAGRRMLVLLDNTRDTEQVRPLLPGDPATLVLVTSRDMLSGLSAREGAARLPVDRLDHDDAAELLRRILGHRATDEPDALELVIRRCDSLPLALRVAAERTARRPDLSLARVAAELDDEIRRFRFLDAGDSLTRVGGVFSWSLRHLPEDTVRTFRLLGLHPTADATPHLAANLADVTPDAAAGHLRLLADGCLLQVSGPGRYRVHDLLRAFAAATTRETETPEARAAALSRLHAWYTHTSTAAMDAIGARPDVPTPPEPPRHPGPAFADERAATGWLAAELPAAIEAVRLAAAGGDDREVRDLHVPLAAYSLMQRRTDDAVAVLELGIAASARLGDVPAQAAAAINLANTYSTSHRFTQAGYWFERAAALHRDVGDIRGEAAVMRGIAIVHGRAGRFDEAIATLHRAADLAREAGDEIERARCQVNIATAHSRLDRWEQAIPLYQEASAIFADAGDRQSVLAAKVGLAYCRCELGQLDEAAEDARWVVDSAESLGNLAMLEHGLLNLGMIRSRQARHDEAIALLQQAVTIVDDWGDPQRRCTVYNALGTALADAGRTAEARRSYETAMAMAREIDDEREMERSREGLADLPK</sequence>
<dbReference type="PRINTS" id="PR00364">
    <property type="entry name" value="DISEASERSIST"/>
</dbReference>
<dbReference type="RefSeq" id="WP_285667017.1">
    <property type="nucleotide sequence ID" value="NZ_BSTX01000006.1"/>
</dbReference>
<dbReference type="Pfam" id="PF03704">
    <property type="entry name" value="BTAD"/>
    <property type="match status" value="1"/>
</dbReference>
<protein>
    <submittedName>
        <fullName evidence="7">XRE family transcriptional regulator</fullName>
    </submittedName>
</protein>
<dbReference type="GO" id="GO:0003677">
    <property type="term" value="F:DNA binding"/>
    <property type="evidence" value="ECO:0007669"/>
    <property type="project" value="UniProtKB-UniRule"/>
</dbReference>
<dbReference type="SUPFAM" id="SSF46894">
    <property type="entry name" value="C-terminal effector domain of the bipartite response regulators"/>
    <property type="match status" value="1"/>
</dbReference>
<keyword evidence="8" id="KW-1185">Reference proteome</keyword>
<accession>A0A9W6W6G8</accession>
<evidence type="ECO:0000256" key="2">
    <source>
        <dbReference type="ARBA" id="ARBA00023015"/>
    </source>
</evidence>
<dbReference type="SMART" id="SM00028">
    <property type="entry name" value="TPR"/>
    <property type="match status" value="6"/>
</dbReference>
<dbReference type="Gene3D" id="1.25.40.10">
    <property type="entry name" value="Tetratricopeptide repeat domain"/>
    <property type="match status" value="2"/>
</dbReference>
<keyword evidence="2" id="KW-0805">Transcription regulation</keyword>
<dbReference type="GO" id="GO:0000160">
    <property type="term" value="P:phosphorelay signal transduction system"/>
    <property type="evidence" value="ECO:0007669"/>
    <property type="project" value="InterPro"/>
</dbReference>
<proteinExistence type="inferred from homology"/>
<dbReference type="Proteomes" id="UP001165079">
    <property type="component" value="Unassembled WGS sequence"/>
</dbReference>
<feature type="domain" description="OmpR/PhoB-type" evidence="6">
    <location>
        <begin position="1"/>
        <end position="90"/>
    </location>
</feature>
<comment type="caution">
    <text evidence="7">The sequence shown here is derived from an EMBL/GenBank/DDBJ whole genome shotgun (WGS) entry which is preliminary data.</text>
</comment>